<name>A0A9N8V4X0_9GLOM</name>
<protein>
    <submittedName>
        <fullName evidence="1">6930_t:CDS:1</fullName>
    </submittedName>
</protein>
<sequence>MTMNNCRQSSNKSPNPGNIQYLPNHVEAQQKINEIKTAKDEKIALVNSKCGFPSLKSVPNNQQRKTNFTEYFAVVEPELKARKFKSSFATQTNYQVVGRRIEQTINPRLSSLCSQFSSLSDAKGLSKLINNYLGEILKANIYAELAHDDLAKQLNISSHQKYELQQTGNNTTNTS</sequence>
<organism evidence="1 2">
    <name type="scientific">Ambispora leptoticha</name>
    <dbReference type="NCBI Taxonomy" id="144679"/>
    <lineage>
        <taxon>Eukaryota</taxon>
        <taxon>Fungi</taxon>
        <taxon>Fungi incertae sedis</taxon>
        <taxon>Mucoromycota</taxon>
        <taxon>Glomeromycotina</taxon>
        <taxon>Glomeromycetes</taxon>
        <taxon>Archaeosporales</taxon>
        <taxon>Ambisporaceae</taxon>
        <taxon>Ambispora</taxon>
    </lineage>
</organism>
<proteinExistence type="predicted"/>
<dbReference type="OrthoDB" id="2443830at2759"/>
<evidence type="ECO:0000313" key="1">
    <source>
        <dbReference type="EMBL" id="CAG8437256.1"/>
    </source>
</evidence>
<dbReference type="AlphaFoldDB" id="A0A9N8V4X0"/>
<reference evidence="1" key="1">
    <citation type="submission" date="2021-06" db="EMBL/GenBank/DDBJ databases">
        <authorList>
            <person name="Kallberg Y."/>
            <person name="Tangrot J."/>
            <person name="Rosling A."/>
        </authorList>
    </citation>
    <scope>NUCLEOTIDE SEQUENCE</scope>
    <source>
        <strain evidence="1">FL130A</strain>
    </source>
</reference>
<dbReference type="Proteomes" id="UP000789508">
    <property type="component" value="Unassembled WGS sequence"/>
</dbReference>
<dbReference type="EMBL" id="CAJVPS010000001">
    <property type="protein sequence ID" value="CAG8437256.1"/>
    <property type="molecule type" value="Genomic_DNA"/>
</dbReference>
<comment type="caution">
    <text evidence="1">The sequence shown here is derived from an EMBL/GenBank/DDBJ whole genome shotgun (WGS) entry which is preliminary data.</text>
</comment>
<gene>
    <name evidence="1" type="ORF">ALEPTO_LOCUS1</name>
</gene>
<accession>A0A9N8V4X0</accession>
<keyword evidence="2" id="KW-1185">Reference proteome</keyword>
<evidence type="ECO:0000313" key="2">
    <source>
        <dbReference type="Proteomes" id="UP000789508"/>
    </source>
</evidence>